<accession>E3M4L3</accession>
<dbReference type="eggNOG" id="ENOG502QPQC">
    <property type="taxonomic scope" value="Eukaryota"/>
</dbReference>
<protein>
    <submittedName>
        <fullName evidence="1">Uncharacterized protein</fullName>
    </submittedName>
</protein>
<keyword evidence="2" id="KW-1185">Reference proteome</keyword>
<sequence>MDHLKLINLNQIELLAKIKKIQKETDEMTKLLEMDLDRKELKEIREEVNEVRRRCEKQEVFQSDFDSNVLLELREIRNVLKTIEDRENDQNEIIASIRAAMNPELRLNPCEDVDESNRNNDKNIGQSIEKLIVGTWESVNSYYRRTLTFSYKNNSNVLHWEQKVNGILQDFHWEKIGNRLITKSVTLFTTVENNHMKTRVEFLNHGTVRTYDRYIENDLLHVIDYDSRRKKPGTIEDITPISEGIAGTWKPSSLVDYPHFVKPGDPVKRSRWLIGQLSYSVTMGCLSLELTPTESLRNTGKETNVPLKKPVEYSDHSETWSFENDDLIIVFRNKTDQSIIKKYYKFILGGKLHIVFHNLVDNVTSTRIYERVL</sequence>
<dbReference type="Proteomes" id="UP000008281">
    <property type="component" value="Unassembled WGS sequence"/>
</dbReference>
<reference evidence="1" key="1">
    <citation type="submission" date="2007-07" db="EMBL/GenBank/DDBJ databases">
        <title>PCAP assembly of the Caenorhabditis remanei genome.</title>
        <authorList>
            <consortium name="The Caenorhabditis remanei Sequencing Consortium"/>
            <person name="Wilson R.K."/>
        </authorList>
    </citation>
    <scope>NUCLEOTIDE SEQUENCE [LARGE SCALE GENOMIC DNA]</scope>
    <source>
        <strain evidence="1">PB4641</strain>
    </source>
</reference>
<name>E3M4L3_CAERE</name>
<dbReference type="STRING" id="31234.E3M4L3"/>
<dbReference type="OrthoDB" id="5851227at2759"/>
<dbReference type="AlphaFoldDB" id="E3M4L3"/>
<dbReference type="EMBL" id="DS268424">
    <property type="protein sequence ID" value="EFO91563.1"/>
    <property type="molecule type" value="Genomic_DNA"/>
</dbReference>
<evidence type="ECO:0000313" key="1">
    <source>
        <dbReference type="EMBL" id="EFO91563.1"/>
    </source>
</evidence>
<proteinExistence type="predicted"/>
<dbReference type="HOGENOM" id="CLU_785802_0_0_1"/>
<evidence type="ECO:0000313" key="2">
    <source>
        <dbReference type="Proteomes" id="UP000008281"/>
    </source>
</evidence>
<gene>
    <name evidence="1" type="ORF">CRE_11943</name>
</gene>
<organism evidence="2">
    <name type="scientific">Caenorhabditis remanei</name>
    <name type="common">Caenorhabditis vulgaris</name>
    <dbReference type="NCBI Taxonomy" id="31234"/>
    <lineage>
        <taxon>Eukaryota</taxon>
        <taxon>Metazoa</taxon>
        <taxon>Ecdysozoa</taxon>
        <taxon>Nematoda</taxon>
        <taxon>Chromadorea</taxon>
        <taxon>Rhabditida</taxon>
        <taxon>Rhabditina</taxon>
        <taxon>Rhabditomorpha</taxon>
        <taxon>Rhabditoidea</taxon>
        <taxon>Rhabditidae</taxon>
        <taxon>Peloderinae</taxon>
        <taxon>Caenorhabditis</taxon>
    </lineage>
</organism>